<dbReference type="InterPro" id="IPR030662">
    <property type="entry name" value="DPH6/MJ0570"/>
</dbReference>
<dbReference type="RefSeq" id="WP_041055995.1">
    <property type="nucleotide sequence ID" value="NZ_JXRR01000010.1"/>
</dbReference>
<dbReference type="Gene3D" id="3.40.50.620">
    <property type="entry name" value="HUPs"/>
    <property type="match status" value="1"/>
</dbReference>
<dbReference type="Gene3D" id="3.90.1490.10">
    <property type="entry name" value="putative n-type atp pyrophosphatase, domain 2"/>
    <property type="match status" value="1"/>
</dbReference>
<dbReference type="CDD" id="cd01994">
    <property type="entry name" value="AANH_PF0828-like"/>
    <property type="match status" value="1"/>
</dbReference>
<sequence length="220" mass="24554">MNSKPFFSSWSGGKDSALAFFKACKEGYRPEKLFTMFEENAERSRSHGLPLDVLKAQADSIGVPLLIKGASWETYENQFLEAAAEMKEEGITYGVFGDIDLEDHLKWVENTCSKAGIHSCHPLWKMDRRAVLKELLEAGFECVIIVVKNDKLPDSFLGKKITKEVILELESYGVDACGEEGEFHTVAVNGPIFSSPIHLRFNGIHVEAGYSFSDVSLLNR</sequence>
<dbReference type="SUPFAM" id="SSF52402">
    <property type="entry name" value="Adenine nucleotide alpha hydrolases-like"/>
    <property type="match status" value="1"/>
</dbReference>
<keyword evidence="3" id="KW-1185">Reference proteome</keyword>
<dbReference type="InterPro" id="IPR002761">
    <property type="entry name" value="Diphthami_syn_dom"/>
</dbReference>
<name>A0A0C2VXK5_9BACL</name>
<accession>A0A0C2VXK5</accession>
<dbReference type="Pfam" id="PF01902">
    <property type="entry name" value="Diphthami_syn_2"/>
    <property type="match status" value="1"/>
</dbReference>
<dbReference type="PATRIC" id="fig|220754.4.peg.1206"/>
<comment type="caution">
    <text evidence="2">The sequence shown here is derived from an EMBL/GenBank/DDBJ whole genome shotgun (WGS) entry which is preliminary data.</text>
</comment>
<dbReference type="NCBIfam" id="TIGR00290">
    <property type="entry name" value="MJ0570_dom"/>
    <property type="match status" value="1"/>
</dbReference>
<organism evidence="2 3">
    <name type="scientific">Jeotgalibacillus campisalis</name>
    <dbReference type="NCBI Taxonomy" id="220754"/>
    <lineage>
        <taxon>Bacteria</taxon>
        <taxon>Bacillati</taxon>
        <taxon>Bacillota</taxon>
        <taxon>Bacilli</taxon>
        <taxon>Bacillales</taxon>
        <taxon>Caryophanaceae</taxon>
        <taxon>Jeotgalibacillus</taxon>
    </lineage>
</organism>
<gene>
    <name evidence="2" type="ORF">KR50_11860</name>
</gene>
<dbReference type="PANTHER" id="PTHR12196:SF2">
    <property type="entry name" value="DIPHTHINE--AMMONIA LIGASE"/>
    <property type="match status" value="1"/>
</dbReference>
<reference evidence="2 3" key="1">
    <citation type="submission" date="2015-01" db="EMBL/GenBank/DDBJ databases">
        <title>Jeotgalibacillus campisalis genome sequencing.</title>
        <authorList>
            <person name="Goh K.M."/>
            <person name="Chan K.-G."/>
            <person name="Yaakop A.S."/>
            <person name="Ee R."/>
            <person name="Gan H.M."/>
            <person name="Chan C.S."/>
        </authorList>
    </citation>
    <scope>NUCLEOTIDE SEQUENCE [LARGE SCALE GENOMIC DNA]</scope>
    <source>
        <strain evidence="2 3">SF-57</strain>
    </source>
</reference>
<proteinExistence type="predicted"/>
<dbReference type="EMBL" id="JXRR01000010">
    <property type="protein sequence ID" value="KIL49151.1"/>
    <property type="molecule type" value="Genomic_DNA"/>
</dbReference>
<evidence type="ECO:0000313" key="2">
    <source>
        <dbReference type="EMBL" id="KIL49151.1"/>
    </source>
</evidence>
<dbReference type="PIRSF" id="PIRSF039123">
    <property type="entry name" value="Diphthamide_synthase"/>
    <property type="match status" value="1"/>
</dbReference>
<dbReference type="OrthoDB" id="3572539at2"/>
<dbReference type="GO" id="GO:0017178">
    <property type="term" value="F:diphthine-ammonia ligase activity"/>
    <property type="evidence" value="ECO:0007669"/>
    <property type="project" value="TreeGrafter"/>
</dbReference>
<dbReference type="AlphaFoldDB" id="A0A0C2VXK5"/>
<dbReference type="GO" id="GO:0017183">
    <property type="term" value="P:protein histidyl modification to diphthamide"/>
    <property type="evidence" value="ECO:0007669"/>
    <property type="project" value="TreeGrafter"/>
</dbReference>
<evidence type="ECO:0000313" key="3">
    <source>
        <dbReference type="Proteomes" id="UP000031972"/>
    </source>
</evidence>
<evidence type="ECO:0000259" key="1">
    <source>
        <dbReference type="Pfam" id="PF01902"/>
    </source>
</evidence>
<dbReference type="InterPro" id="IPR014729">
    <property type="entry name" value="Rossmann-like_a/b/a_fold"/>
</dbReference>
<dbReference type="Proteomes" id="UP000031972">
    <property type="component" value="Unassembled WGS sequence"/>
</dbReference>
<feature type="domain" description="Diphthamide synthase" evidence="1">
    <location>
        <begin position="10"/>
        <end position="215"/>
    </location>
</feature>
<protein>
    <recommendedName>
        <fullName evidence="1">Diphthamide synthase domain-containing protein</fullName>
    </recommendedName>
</protein>
<dbReference type="PANTHER" id="PTHR12196">
    <property type="entry name" value="DOMAIN OF UNKNOWN FUNCTION 71 DUF71 -CONTAINING PROTEIN"/>
    <property type="match status" value="1"/>
</dbReference>